<dbReference type="AlphaFoldDB" id="A0A370L1N6"/>
<keyword evidence="2" id="KW-1185">Reference proteome</keyword>
<gene>
    <name evidence="1" type="ORF">DWE98_21025</name>
</gene>
<evidence type="ECO:0000313" key="2">
    <source>
        <dbReference type="Proteomes" id="UP000255207"/>
    </source>
</evidence>
<name>A0A370L1N6_9HYPH</name>
<sequence>MALAATIMLGSAGAEAQTPAYEAGLRVAKSRSYKNPECYARVFSEHARLINHHTKKNFWSIKDGPRFSTAVWSECKISR</sequence>
<comment type="caution">
    <text evidence="1">The sequence shown here is derived from an EMBL/GenBank/DDBJ whole genome shotgun (WGS) entry which is preliminary data.</text>
</comment>
<protein>
    <submittedName>
        <fullName evidence="1">Uncharacterized protein</fullName>
    </submittedName>
</protein>
<reference evidence="2" key="1">
    <citation type="submission" date="2018-07" db="EMBL/GenBank/DDBJ databases">
        <authorList>
            <person name="Safronova V.I."/>
            <person name="Chirak E.R."/>
            <person name="Sazanova A.L."/>
        </authorList>
    </citation>
    <scope>NUCLEOTIDE SEQUENCE [LARGE SCALE GENOMIC DNA]</scope>
    <source>
        <strain evidence="2">RCAM04685</strain>
    </source>
</reference>
<dbReference type="EMBL" id="QQTP01000012">
    <property type="protein sequence ID" value="RDJ21514.1"/>
    <property type="molecule type" value="Genomic_DNA"/>
</dbReference>
<proteinExistence type="predicted"/>
<accession>A0A370L1N6</accession>
<dbReference type="Proteomes" id="UP000255207">
    <property type="component" value="Unassembled WGS sequence"/>
</dbReference>
<organism evidence="1 2">
    <name type="scientific">Bosea caraganae</name>
    <dbReference type="NCBI Taxonomy" id="2763117"/>
    <lineage>
        <taxon>Bacteria</taxon>
        <taxon>Pseudomonadati</taxon>
        <taxon>Pseudomonadota</taxon>
        <taxon>Alphaproteobacteria</taxon>
        <taxon>Hyphomicrobiales</taxon>
        <taxon>Boseaceae</taxon>
        <taxon>Bosea</taxon>
    </lineage>
</organism>
<evidence type="ECO:0000313" key="1">
    <source>
        <dbReference type="EMBL" id="RDJ21514.1"/>
    </source>
</evidence>